<dbReference type="Pfam" id="PF13408">
    <property type="entry name" value="Zn_ribbon_recom"/>
    <property type="match status" value="1"/>
</dbReference>
<dbReference type="PANTHER" id="PTHR30461">
    <property type="entry name" value="DNA-INVERTASE FROM LAMBDOID PROPHAGE"/>
    <property type="match status" value="1"/>
</dbReference>
<comment type="caution">
    <text evidence="4">The sequence shown here is derived from an EMBL/GenBank/DDBJ whole genome shotgun (WGS) entry which is preliminary data.</text>
</comment>
<dbReference type="InterPro" id="IPR025827">
    <property type="entry name" value="Zn_ribbon_recom_dom"/>
</dbReference>
<evidence type="ECO:0000313" key="5">
    <source>
        <dbReference type="Proteomes" id="UP000014155"/>
    </source>
</evidence>
<dbReference type="STRING" id="1195236.CTER_1526"/>
<gene>
    <name evidence="4" type="ORF">CTER_1526</name>
</gene>
<dbReference type="GO" id="GO:0000150">
    <property type="term" value="F:DNA strand exchange activity"/>
    <property type="evidence" value="ECO:0007669"/>
    <property type="project" value="InterPro"/>
</dbReference>
<dbReference type="EMBL" id="AORV01000026">
    <property type="protein sequence ID" value="EMS72582.1"/>
    <property type="molecule type" value="Genomic_DNA"/>
</dbReference>
<reference evidence="4 5" key="1">
    <citation type="journal article" date="2013" name="Genome Announc.">
        <title>Draft Genome Sequence of the Cellulolytic, Mesophilic, Anaerobic Bacterium Clostridium termitidis Strain CT1112 (DSM 5398).</title>
        <authorList>
            <person name="Lal S."/>
            <person name="Ramachandran U."/>
            <person name="Zhang X."/>
            <person name="Munir R."/>
            <person name="Sparling R."/>
            <person name="Levin D.B."/>
        </authorList>
    </citation>
    <scope>NUCLEOTIDE SEQUENCE [LARGE SCALE GENOMIC DNA]</scope>
    <source>
        <strain evidence="4 5">CT1112</strain>
    </source>
</reference>
<name>S0FL11_RUMCE</name>
<sequence length="247" mass="28832">MGYKYDNEEWIVVPEEANIIRKIYQLYLEGSTLQQIKEYLEEQQIKTATGKEVWATAVIQKILKNEKYKGDSLLQKTYTEDFITGRKRKNIGQRDRYYVTNSHTAIITDEVFDRVQEEMSKRARLVHKEDGTVESSTSKYNGKYLLGNLIVCGNCGASYRRRTERGKVVWRCATRIEKGKEVCSHSPTLDEEWALKVLGEKICENGVYDEEVVRNKVDWVLVFGKNLEIRCKDESKFNVSFLQNEMK</sequence>
<evidence type="ECO:0000313" key="4">
    <source>
        <dbReference type="EMBL" id="EMS72582.1"/>
    </source>
</evidence>
<proteinExistence type="predicted"/>
<dbReference type="Proteomes" id="UP000014155">
    <property type="component" value="Unassembled WGS sequence"/>
</dbReference>
<protein>
    <submittedName>
        <fullName evidence="4">Recombinase</fullName>
    </submittedName>
</protein>
<accession>S0FL11</accession>
<evidence type="ECO:0000256" key="1">
    <source>
        <dbReference type="ARBA" id="ARBA00023125"/>
    </source>
</evidence>
<feature type="domain" description="Recombinase" evidence="3">
    <location>
        <begin position="1"/>
        <end position="125"/>
    </location>
</feature>
<dbReference type="Pfam" id="PF07508">
    <property type="entry name" value="Recombinase"/>
    <property type="match status" value="1"/>
</dbReference>
<dbReference type="PROSITE" id="PS51737">
    <property type="entry name" value="RECOMBINASE_DNA_BIND"/>
    <property type="match status" value="1"/>
</dbReference>
<keyword evidence="5" id="KW-1185">Reference proteome</keyword>
<dbReference type="InterPro" id="IPR038109">
    <property type="entry name" value="DNA_bind_recomb_sf"/>
</dbReference>
<evidence type="ECO:0000256" key="2">
    <source>
        <dbReference type="ARBA" id="ARBA00023172"/>
    </source>
</evidence>
<dbReference type="PATRIC" id="fig|1195236.3.peg.1852"/>
<evidence type="ECO:0000259" key="3">
    <source>
        <dbReference type="PROSITE" id="PS51737"/>
    </source>
</evidence>
<dbReference type="RefSeq" id="WP_004624831.1">
    <property type="nucleotide sequence ID" value="NZ_AORV01000026.1"/>
</dbReference>
<keyword evidence="2" id="KW-0233">DNA recombination</keyword>
<dbReference type="InterPro" id="IPR050639">
    <property type="entry name" value="SSR_resolvase"/>
</dbReference>
<dbReference type="PANTHER" id="PTHR30461:SF2">
    <property type="entry name" value="SERINE RECOMBINASE PINE-RELATED"/>
    <property type="match status" value="1"/>
</dbReference>
<dbReference type="eggNOG" id="COG1961">
    <property type="taxonomic scope" value="Bacteria"/>
</dbReference>
<dbReference type="GO" id="GO:0003677">
    <property type="term" value="F:DNA binding"/>
    <property type="evidence" value="ECO:0007669"/>
    <property type="project" value="UniProtKB-KW"/>
</dbReference>
<dbReference type="Gene3D" id="3.90.1750.20">
    <property type="entry name" value="Putative Large Serine Recombinase, Chain B, Domain 2"/>
    <property type="match status" value="1"/>
</dbReference>
<organism evidence="4 5">
    <name type="scientific">Ruminiclostridium cellobioparum subsp. termitidis CT1112</name>
    <dbReference type="NCBI Taxonomy" id="1195236"/>
    <lineage>
        <taxon>Bacteria</taxon>
        <taxon>Bacillati</taxon>
        <taxon>Bacillota</taxon>
        <taxon>Clostridia</taxon>
        <taxon>Eubacteriales</taxon>
        <taxon>Oscillospiraceae</taxon>
        <taxon>Ruminiclostridium</taxon>
    </lineage>
</organism>
<dbReference type="AlphaFoldDB" id="S0FL11"/>
<keyword evidence="1" id="KW-0238">DNA-binding</keyword>
<dbReference type="InterPro" id="IPR011109">
    <property type="entry name" value="DNA_bind_recombinase_dom"/>
</dbReference>